<dbReference type="Proteomes" id="UP001207468">
    <property type="component" value="Unassembled WGS sequence"/>
</dbReference>
<comment type="caution">
    <text evidence="1">The sequence shown here is derived from an EMBL/GenBank/DDBJ whole genome shotgun (WGS) entry which is preliminary data.</text>
</comment>
<accession>A0ACC0U780</accession>
<sequence length="190" mass="21553">MPTTRSSTNKSSSRLLATLGESAEQSTSRLSDVGEQNDDDLESHLSALKCGIRDLKRTKDDLLRKNRRLQQEIDRLHNEADVSIQPSPAKSGGKSSSSLHKKVKELELKVRQLNKALAHDRKEIRQLRLKEALHDAEELQDEKLHGVPDVEHKMKKLLRHFHRVLLSPSLGEDEVCLVCVETLELNKCSR</sequence>
<dbReference type="EMBL" id="JAGFNK010000120">
    <property type="protein sequence ID" value="KAI9507544.1"/>
    <property type="molecule type" value="Genomic_DNA"/>
</dbReference>
<name>A0ACC0U780_9AGAM</name>
<protein>
    <submittedName>
        <fullName evidence="1">Uncharacterized protein</fullName>
    </submittedName>
</protein>
<evidence type="ECO:0000313" key="1">
    <source>
        <dbReference type="EMBL" id="KAI9507544.1"/>
    </source>
</evidence>
<reference evidence="1" key="1">
    <citation type="submission" date="2021-03" db="EMBL/GenBank/DDBJ databases">
        <title>Evolutionary priming and transition to the ectomycorrhizal habit in an iconic lineage of mushroom-forming fungi: is preadaptation a requirement?</title>
        <authorList>
            <consortium name="DOE Joint Genome Institute"/>
            <person name="Looney B.P."/>
            <person name="Miyauchi S."/>
            <person name="Morin E."/>
            <person name="Drula E."/>
            <person name="Courty P.E."/>
            <person name="Chicoki N."/>
            <person name="Fauchery L."/>
            <person name="Kohler A."/>
            <person name="Kuo A."/>
            <person name="LaButti K."/>
            <person name="Pangilinan J."/>
            <person name="Lipzen A."/>
            <person name="Riley R."/>
            <person name="Andreopoulos W."/>
            <person name="He G."/>
            <person name="Johnson J."/>
            <person name="Barry K.W."/>
            <person name="Grigoriev I.V."/>
            <person name="Nagy L."/>
            <person name="Hibbett D."/>
            <person name="Henrissat B."/>
            <person name="Matheny P.B."/>
            <person name="Labbe J."/>
            <person name="Martin A.F."/>
        </authorList>
    </citation>
    <scope>NUCLEOTIDE SEQUENCE</scope>
    <source>
        <strain evidence="1">BPL698</strain>
    </source>
</reference>
<organism evidence="1 2">
    <name type="scientific">Russula earlei</name>
    <dbReference type="NCBI Taxonomy" id="71964"/>
    <lineage>
        <taxon>Eukaryota</taxon>
        <taxon>Fungi</taxon>
        <taxon>Dikarya</taxon>
        <taxon>Basidiomycota</taxon>
        <taxon>Agaricomycotina</taxon>
        <taxon>Agaricomycetes</taxon>
        <taxon>Russulales</taxon>
        <taxon>Russulaceae</taxon>
        <taxon>Russula</taxon>
    </lineage>
</organism>
<evidence type="ECO:0000313" key="2">
    <source>
        <dbReference type="Proteomes" id="UP001207468"/>
    </source>
</evidence>
<gene>
    <name evidence="1" type="ORF">F5148DRAFT_101678</name>
</gene>
<proteinExistence type="predicted"/>
<keyword evidence="2" id="KW-1185">Reference proteome</keyword>